<dbReference type="Proteomes" id="UP000799767">
    <property type="component" value="Unassembled WGS sequence"/>
</dbReference>
<accession>A0A6A6Q8G4</accession>
<sequence>MGIPRFAYRMREYGTVKIIGTQGREDESPKRRALAIIDGPSLAHALFHTLRCDEQSTESIATICSYSALGIAAIDWLDNLWSYGFEVSGIYFDGALPAHKEKVRIARLQHGIDKLVTFKHLHDAIQRASRKSNSGNRRDENQRSLEIARKDLAPPPFLVFAVVEALANSNYADRTWVVPGEADPFCVAAASKINSNDAQRDVYLFTNDSDLIVYPCGERTKVVMIDSMVEREDETGKVLEAREFWPSGLAKMSREPMLDLVRPAYAMLRRHVTFKAALDGSREPIENLEYAQFAETYSIKVASRLLEELQAHRQPGVSGGLLYSRVSEFVHLARYEQQRLTENAATLRTSKEGSQGNGDDSSLGNPSPRLVMYLPSLFEDPSRGSAWRVGIPFRTVAASMVSSYHALNVEVVECRRAGLNVSTQPLKHLSTADTQQSLEAWKKSIGRELTRTTNLGVTRRWRFVVMQLTLADMASENVALPTTDEITSVLACKPATTWRLVHLHAQLEAEYYSIQVLKQIICVTSADTTGLEGTRELGKQLHALPGIAAFFEPPSEEESNIELTVWRAMVEGYLREAGLVDERAVAAQQEITHKPLPSTKKSLKRKGNMFDILSEVD</sequence>
<evidence type="ECO:0000313" key="5">
    <source>
        <dbReference type="Proteomes" id="UP000799767"/>
    </source>
</evidence>
<dbReference type="InterPro" id="IPR029060">
    <property type="entry name" value="PIN-like_dom_sf"/>
</dbReference>
<proteinExistence type="inferred from homology"/>
<dbReference type="EMBL" id="MU001631">
    <property type="protein sequence ID" value="KAF2487933.1"/>
    <property type="molecule type" value="Genomic_DNA"/>
</dbReference>
<reference evidence="4" key="1">
    <citation type="journal article" date="2020" name="Stud. Mycol.">
        <title>101 Dothideomycetes genomes: a test case for predicting lifestyles and emergence of pathogens.</title>
        <authorList>
            <person name="Haridas S."/>
            <person name="Albert R."/>
            <person name="Binder M."/>
            <person name="Bloem J."/>
            <person name="Labutti K."/>
            <person name="Salamov A."/>
            <person name="Andreopoulos B."/>
            <person name="Baker S."/>
            <person name="Barry K."/>
            <person name="Bills G."/>
            <person name="Bluhm B."/>
            <person name="Cannon C."/>
            <person name="Castanera R."/>
            <person name="Culley D."/>
            <person name="Daum C."/>
            <person name="Ezra D."/>
            <person name="Gonzalez J."/>
            <person name="Henrissat B."/>
            <person name="Kuo A."/>
            <person name="Liang C."/>
            <person name="Lipzen A."/>
            <person name="Lutzoni F."/>
            <person name="Magnuson J."/>
            <person name="Mondo S."/>
            <person name="Nolan M."/>
            <person name="Ohm R."/>
            <person name="Pangilinan J."/>
            <person name="Park H.-J."/>
            <person name="Ramirez L."/>
            <person name="Alfaro M."/>
            <person name="Sun H."/>
            <person name="Tritt A."/>
            <person name="Yoshinaga Y."/>
            <person name="Zwiers L.-H."/>
            <person name="Turgeon B."/>
            <person name="Goodwin S."/>
            <person name="Spatafora J."/>
            <person name="Crous P."/>
            <person name="Grigoriev I."/>
        </authorList>
    </citation>
    <scope>NUCLEOTIDE SEQUENCE</scope>
    <source>
        <strain evidence="4">CBS 113389</strain>
    </source>
</reference>
<dbReference type="RefSeq" id="XP_033594502.1">
    <property type="nucleotide sequence ID" value="XM_033736461.1"/>
</dbReference>
<evidence type="ECO:0000256" key="2">
    <source>
        <dbReference type="SAM" id="MobiDB-lite"/>
    </source>
</evidence>
<dbReference type="AlphaFoldDB" id="A0A6A6Q8G4"/>
<name>A0A6A6Q8G4_9PEZI</name>
<dbReference type="GeneID" id="54477463"/>
<dbReference type="SUPFAM" id="SSF88723">
    <property type="entry name" value="PIN domain-like"/>
    <property type="match status" value="1"/>
</dbReference>
<dbReference type="PANTHER" id="PTHR15665">
    <property type="entry name" value="ASTEROID PROTEIN"/>
    <property type="match status" value="1"/>
</dbReference>
<feature type="compositionally biased region" description="Polar residues" evidence="2">
    <location>
        <begin position="346"/>
        <end position="365"/>
    </location>
</feature>
<organism evidence="4 5">
    <name type="scientific">Neohortaea acidophila</name>
    <dbReference type="NCBI Taxonomy" id="245834"/>
    <lineage>
        <taxon>Eukaryota</taxon>
        <taxon>Fungi</taxon>
        <taxon>Dikarya</taxon>
        <taxon>Ascomycota</taxon>
        <taxon>Pezizomycotina</taxon>
        <taxon>Dothideomycetes</taxon>
        <taxon>Dothideomycetidae</taxon>
        <taxon>Mycosphaerellales</taxon>
        <taxon>Teratosphaeriaceae</taxon>
        <taxon>Neohortaea</taxon>
    </lineage>
</organism>
<feature type="domain" description="Asteroid" evidence="3">
    <location>
        <begin position="155"/>
        <end position="426"/>
    </location>
</feature>
<dbReference type="Gene3D" id="3.40.50.1010">
    <property type="entry name" value="5'-nuclease"/>
    <property type="match status" value="1"/>
</dbReference>
<dbReference type="PANTHER" id="PTHR15665:SF1">
    <property type="entry name" value="PROTEIN ASTEROID HOMOLOG 1"/>
    <property type="match status" value="1"/>
</dbReference>
<dbReference type="Pfam" id="PF12813">
    <property type="entry name" value="XPG_I_2"/>
    <property type="match status" value="1"/>
</dbReference>
<comment type="similarity">
    <text evidence="1">Belongs to the asteroid family.</text>
</comment>
<protein>
    <submittedName>
        <fullName evidence="4">XPG domain containing-domain-containing protein</fullName>
    </submittedName>
</protein>
<evidence type="ECO:0000313" key="4">
    <source>
        <dbReference type="EMBL" id="KAF2487933.1"/>
    </source>
</evidence>
<dbReference type="InterPro" id="IPR039436">
    <property type="entry name" value="Asteroid_dom"/>
</dbReference>
<gene>
    <name evidence="4" type="ORF">BDY17DRAFT_320444</name>
</gene>
<evidence type="ECO:0000259" key="3">
    <source>
        <dbReference type="Pfam" id="PF12813"/>
    </source>
</evidence>
<dbReference type="OrthoDB" id="5297549at2759"/>
<evidence type="ECO:0000256" key="1">
    <source>
        <dbReference type="ARBA" id="ARBA00007398"/>
    </source>
</evidence>
<feature type="region of interest" description="Disordered" evidence="2">
    <location>
        <begin position="346"/>
        <end position="366"/>
    </location>
</feature>
<keyword evidence="5" id="KW-1185">Reference proteome</keyword>
<dbReference type="InterPro" id="IPR026832">
    <property type="entry name" value="Asteroid"/>
</dbReference>